<dbReference type="EMBL" id="QLMJ01000009">
    <property type="protein sequence ID" value="RAK35752.1"/>
    <property type="molecule type" value="Genomic_DNA"/>
</dbReference>
<evidence type="ECO:0000313" key="2">
    <source>
        <dbReference type="EMBL" id="RAK35752.1"/>
    </source>
</evidence>
<sequence>MTTTDRPVSLDDLLRAAVLTDDPLGAVVAGQVAELTGAVENLMNATRLEAARHRSDLRPDQEAMMGRARDLAHRLKTFFCDGATGTARDEDPSRTQVLVSTPTPEGRDRTSPPPRAGGLERRRIDVGVERVLRDFADDPEVFAALGPETLPGRTSTQQWLAFHLGLLRLPRGQADQWRKRIGRDLPQDWNVFTNGWYDLRADVDPPQVLIPAYHDTPGVLARSEAMPEELVLGALNDRVLTHPRIVAIASQMLWLARTDKSAWYAGKTELVPAQSAVSDLQATMRDRLIAYRTAETSGDGATMVVRAAQLAEVLRSVVHRPLPAPDSWWGAARTAAMTFVDEVAAKNTPHLRVKDLGKRPVLYKELLSNGEVDAENDIRLKPSKEAEVGRIFDCLRPSLMDSTVVYRTGRVIYTGALEGIQRERR</sequence>
<dbReference type="Proteomes" id="UP000249341">
    <property type="component" value="Unassembled WGS sequence"/>
</dbReference>
<organism evidence="2 3">
    <name type="scientific">Actinoplanes lutulentus</name>
    <dbReference type="NCBI Taxonomy" id="1287878"/>
    <lineage>
        <taxon>Bacteria</taxon>
        <taxon>Bacillati</taxon>
        <taxon>Actinomycetota</taxon>
        <taxon>Actinomycetes</taxon>
        <taxon>Micromonosporales</taxon>
        <taxon>Micromonosporaceae</taxon>
        <taxon>Actinoplanes</taxon>
    </lineage>
</organism>
<dbReference type="AlphaFoldDB" id="A0A327Z9Y4"/>
<protein>
    <submittedName>
        <fullName evidence="2">Uncharacterized protein</fullName>
    </submittedName>
</protein>
<gene>
    <name evidence="2" type="ORF">B0I29_109226</name>
</gene>
<comment type="caution">
    <text evidence="2">The sequence shown here is derived from an EMBL/GenBank/DDBJ whole genome shotgun (WGS) entry which is preliminary data.</text>
</comment>
<dbReference type="OrthoDB" id="4170254at2"/>
<reference evidence="2 3" key="1">
    <citation type="submission" date="2018-06" db="EMBL/GenBank/DDBJ databases">
        <title>Genomic Encyclopedia of Type Strains, Phase III (KMG-III): the genomes of soil and plant-associated and newly described type strains.</title>
        <authorList>
            <person name="Whitman W."/>
        </authorList>
    </citation>
    <scope>NUCLEOTIDE SEQUENCE [LARGE SCALE GENOMIC DNA]</scope>
    <source>
        <strain evidence="2 3">CGMCC 4.7090</strain>
    </source>
</reference>
<evidence type="ECO:0000256" key="1">
    <source>
        <dbReference type="SAM" id="MobiDB-lite"/>
    </source>
</evidence>
<proteinExistence type="predicted"/>
<feature type="compositionally biased region" description="Polar residues" evidence="1">
    <location>
        <begin position="94"/>
        <end position="103"/>
    </location>
</feature>
<keyword evidence="3" id="KW-1185">Reference proteome</keyword>
<evidence type="ECO:0000313" key="3">
    <source>
        <dbReference type="Proteomes" id="UP000249341"/>
    </source>
</evidence>
<name>A0A327Z9Y4_9ACTN</name>
<dbReference type="RefSeq" id="WP_111650750.1">
    <property type="nucleotide sequence ID" value="NZ_JACHWI010000006.1"/>
</dbReference>
<feature type="region of interest" description="Disordered" evidence="1">
    <location>
        <begin position="83"/>
        <end position="120"/>
    </location>
</feature>
<accession>A0A327Z9Y4</accession>